<organism evidence="7 8">
    <name type="scientific">Clytia hemisphaerica</name>
    <dbReference type="NCBI Taxonomy" id="252671"/>
    <lineage>
        <taxon>Eukaryota</taxon>
        <taxon>Metazoa</taxon>
        <taxon>Cnidaria</taxon>
        <taxon>Hydrozoa</taxon>
        <taxon>Hydroidolina</taxon>
        <taxon>Leptothecata</taxon>
        <taxon>Obeliida</taxon>
        <taxon>Clytiidae</taxon>
        <taxon>Clytia</taxon>
    </lineage>
</organism>
<dbReference type="Gene3D" id="3.90.215.10">
    <property type="entry name" value="Gamma Fibrinogen, chain A, domain 1"/>
    <property type="match status" value="1"/>
</dbReference>
<dbReference type="InterPro" id="IPR014716">
    <property type="entry name" value="Fibrinogen_a/b/g_C_1"/>
</dbReference>
<proteinExistence type="predicted"/>
<evidence type="ECO:0000256" key="4">
    <source>
        <dbReference type="ARBA" id="ARBA00023180"/>
    </source>
</evidence>
<dbReference type="Pfam" id="PF00147">
    <property type="entry name" value="Fibrinogen_C"/>
    <property type="match status" value="1"/>
</dbReference>
<dbReference type="GO" id="GO:0034116">
    <property type="term" value="P:positive regulation of heterotypic cell-cell adhesion"/>
    <property type="evidence" value="ECO:0007669"/>
    <property type="project" value="TreeGrafter"/>
</dbReference>
<evidence type="ECO:0000256" key="2">
    <source>
        <dbReference type="ARBA" id="ARBA00022525"/>
    </source>
</evidence>
<keyword evidence="2" id="KW-0964">Secreted</keyword>
<evidence type="ECO:0000313" key="7">
    <source>
        <dbReference type="EnsemblMetazoa" id="CLYHEMP021404.1"/>
    </source>
</evidence>
<dbReference type="CDD" id="cd00087">
    <property type="entry name" value="FReD"/>
    <property type="match status" value="1"/>
</dbReference>
<sequence length="294" mass="32663">MVAILQLASCLLMTSMVTASLSCPGVCNRGGVSKREGYCSSLPSNTCGDHCRCSDDPFIQDGYYCDCRGCELSSVVLKTGCQDLFNAGFTASGIYRIAPGGVIMDVYCDMNSTYPSSNWRRGGWVVIQKRIDGSTNFYRNWENYKNGFGYLQNEHWLGNDQIHVLTDNGANELWIEMTNYEGITKYARFTSFSVGNEASKYQLSASGYSGDAGNQLATTAHNGRRFTTFDNDNDAWSGNCAQRYLGAWWYGACHHSNLNGKYYFGGSNPYAKGVHWVTFTGHHDSLKTVVMKIR</sequence>
<accession>A0A7M5XF34</accession>
<evidence type="ECO:0000256" key="5">
    <source>
        <dbReference type="SAM" id="SignalP"/>
    </source>
</evidence>
<keyword evidence="8" id="KW-1185">Reference proteome</keyword>
<dbReference type="SMART" id="SM00186">
    <property type="entry name" value="FBG"/>
    <property type="match status" value="1"/>
</dbReference>
<dbReference type="GO" id="GO:0005201">
    <property type="term" value="F:extracellular matrix structural constituent"/>
    <property type="evidence" value="ECO:0007669"/>
    <property type="project" value="TreeGrafter"/>
</dbReference>
<keyword evidence="4" id="KW-0325">Glycoprotein</keyword>
<dbReference type="PANTHER" id="PTHR47221:SF5">
    <property type="entry name" value="FIBRINOGEN C-TERMINAL DOMAIN-CONTAINING PROTEIN"/>
    <property type="match status" value="1"/>
</dbReference>
<dbReference type="PANTHER" id="PTHR47221">
    <property type="entry name" value="FIBRINOGEN ALPHA CHAIN"/>
    <property type="match status" value="1"/>
</dbReference>
<dbReference type="GO" id="GO:0030674">
    <property type="term" value="F:protein-macromolecule adaptor activity"/>
    <property type="evidence" value="ECO:0007669"/>
    <property type="project" value="TreeGrafter"/>
</dbReference>
<dbReference type="PROSITE" id="PS51406">
    <property type="entry name" value="FIBRINOGEN_C_2"/>
    <property type="match status" value="1"/>
</dbReference>
<dbReference type="PROSITE" id="PS00514">
    <property type="entry name" value="FIBRINOGEN_C_1"/>
    <property type="match status" value="1"/>
</dbReference>
<feature type="domain" description="Fibrinogen C-terminal" evidence="6">
    <location>
        <begin position="72"/>
        <end position="294"/>
    </location>
</feature>
<comment type="subcellular location">
    <subcellularLocation>
        <location evidence="1">Secreted</location>
    </subcellularLocation>
</comment>
<dbReference type="InterPro" id="IPR036056">
    <property type="entry name" value="Fibrinogen-like_C"/>
</dbReference>
<evidence type="ECO:0000313" key="8">
    <source>
        <dbReference type="Proteomes" id="UP000594262"/>
    </source>
</evidence>
<dbReference type="GO" id="GO:0005577">
    <property type="term" value="C:fibrinogen complex"/>
    <property type="evidence" value="ECO:0007669"/>
    <property type="project" value="TreeGrafter"/>
</dbReference>
<name>A0A7M5XF34_9CNID</name>
<evidence type="ECO:0000259" key="6">
    <source>
        <dbReference type="PROSITE" id="PS51406"/>
    </source>
</evidence>
<dbReference type="AlphaFoldDB" id="A0A7M5XF34"/>
<feature type="chain" id="PRO_5029446345" description="Fibrinogen C-terminal domain-containing protein" evidence="5">
    <location>
        <begin position="20"/>
        <end position="294"/>
    </location>
</feature>
<keyword evidence="3" id="KW-1015">Disulfide bond</keyword>
<dbReference type="EnsemblMetazoa" id="CLYHEMT021404.1">
    <property type="protein sequence ID" value="CLYHEMP021404.1"/>
    <property type="gene ID" value="CLYHEMG021404"/>
</dbReference>
<dbReference type="Proteomes" id="UP000594262">
    <property type="component" value="Unplaced"/>
</dbReference>
<feature type="signal peptide" evidence="5">
    <location>
        <begin position="1"/>
        <end position="19"/>
    </location>
</feature>
<dbReference type="InterPro" id="IPR002181">
    <property type="entry name" value="Fibrinogen_a/b/g_C_dom"/>
</dbReference>
<dbReference type="SUPFAM" id="SSF56496">
    <property type="entry name" value="Fibrinogen C-terminal domain-like"/>
    <property type="match status" value="1"/>
</dbReference>
<evidence type="ECO:0000256" key="1">
    <source>
        <dbReference type="ARBA" id="ARBA00004613"/>
    </source>
</evidence>
<dbReference type="InterPro" id="IPR020837">
    <property type="entry name" value="Fibrinogen_CS"/>
</dbReference>
<protein>
    <recommendedName>
        <fullName evidence="6">Fibrinogen C-terminal domain-containing protein</fullName>
    </recommendedName>
</protein>
<dbReference type="OrthoDB" id="5951372at2759"/>
<dbReference type="GeneID" id="136802716"/>
<dbReference type="InterPro" id="IPR037579">
    <property type="entry name" value="FIB_ANG-like"/>
</dbReference>
<dbReference type="RefSeq" id="XP_066915570.1">
    <property type="nucleotide sequence ID" value="XM_067059469.1"/>
</dbReference>
<keyword evidence="5" id="KW-0732">Signal</keyword>
<reference evidence="7" key="1">
    <citation type="submission" date="2021-01" db="UniProtKB">
        <authorList>
            <consortium name="EnsemblMetazoa"/>
        </authorList>
    </citation>
    <scope>IDENTIFICATION</scope>
</reference>
<evidence type="ECO:0000256" key="3">
    <source>
        <dbReference type="ARBA" id="ARBA00023157"/>
    </source>
</evidence>